<dbReference type="EMBL" id="BGZK01000121">
    <property type="protein sequence ID" value="GBP20643.1"/>
    <property type="molecule type" value="Genomic_DNA"/>
</dbReference>
<accession>A0A4C1U2P1</accession>
<dbReference type="Proteomes" id="UP000299102">
    <property type="component" value="Unassembled WGS sequence"/>
</dbReference>
<name>A0A4C1U2P1_EUMVA</name>
<reference evidence="1 2" key="1">
    <citation type="journal article" date="2019" name="Commun. Biol.">
        <title>The bagworm genome reveals a unique fibroin gene that provides high tensile strength.</title>
        <authorList>
            <person name="Kono N."/>
            <person name="Nakamura H."/>
            <person name="Ohtoshi R."/>
            <person name="Tomita M."/>
            <person name="Numata K."/>
            <person name="Arakawa K."/>
        </authorList>
    </citation>
    <scope>NUCLEOTIDE SEQUENCE [LARGE SCALE GENOMIC DNA]</scope>
</reference>
<comment type="caution">
    <text evidence="1">The sequence shown here is derived from an EMBL/GenBank/DDBJ whole genome shotgun (WGS) entry which is preliminary data.</text>
</comment>
<proteinExistence type="predicted"/>
<sequence length="124" mass="13812">MLLDSFLLFRIEGQDRKFSTLAQCGSGAADGYGHPHDTTTQRVDGLTFSLKHGAGSIAAMRFATLSCPVLRRRETRIREVHSNILNVYGGVYTPDMFKTLEEQKKFWADVGDILVNCEKETKGA</sequence>
<protein>
    <submittedName>
        <fullName evidence="1">Uncharacterized protein</fullName>
    </submittedName>
</protein>
<evidence type="ECO:0000313" key="1">
    <source>
        <dbReference type="EMBL" id="GBP20643.1"/>
    </source>
</evidence>
<dbReference type="AlphaFoldDB" id="A0A4C1U2P1"/>
<evidence type="ECO:0000313" key="2">
    <source>
        <dbReference type="Proteomes" id="UP000299102"/>
    </source>
</evidence>
<keyword evidence="2" id="KW-1185">Reference proteome</keyword>
<gene>
    <name evidence="1" type="ORF">EVAR_16515_1</name>
</gene>
<organism evidence="1 2">
    <name type="scientific">Eumeta variegata</name>
    <name type="common">Bagworm moth</name>
    <name type="synonym">Eumeta japonica</name>
    <dbReference type="NCBI Taxonomy" id="151549"/>
    <lineage>
        <taxon>Eukaryota</taxon>
        <taxon>Metazoa</taxon>
        <taxon>Ecdysozoa</taxon>
        <taxon>Arthropoda</taxon>
        <taxon>Hexapoda</taxon>
        <taxon>Insecta</taxon>
        <taxon>Pterygota</taxon>
        <taxon>Neoptera</taxon>
        <taxon>Endopterygota</taxon>
        <taxon>Lepidoptera</taxon>
        <taxon>Glossata</taxon>
        <taxon>Ditrysia</taxon>
        <taxon>Tineoidea</taxon>
        <taxon>Psychidae</taxon>
        <taxon>Oiketicinae</taxon>
        <taxon>Eumeta</taxon>
    </lineage>
</organism>
<dbReference type="OrthoDB" id="418748at2759"/>